<dbReference type="PANTHER" id="PTHR30250">
    <property type="entry name" value="PST FAMILY PREDICTED COLANIC ACID TRANSPORTER"/>
    <property type="match status" value="1"/>
</dbReference>
<protein>
    <submittedName>
        <fullName evidence="7">Oligosaccharide flippase family protein</fullName>
    </submittedName>
</protein>
<gene>
    <name evidence="7" type="ORF">WMO62_08160</name>
</gene>
<evidence type="ECO:0000256" key="4">
    <source>
        <dbReference type="ARBA" id="ARBA00022989"/>
    </source>
</evidence>
<keyword evidence="5 6" id="KW-0472">Membrane</keyword>
<evidence type="ECO:0000313" key="7">
    <source>
        <dbReference type="EMBL" id="MEQ2578811.1"/>
    </source>
</evidence>
<keyword evidence="3 6" id="KW-0812">Transmembrane</keyword>
<keyword evidence="2" id="KW-1003">Cell membrane</keyword>
<feature type="transmembrane region" description="Helical" evidence="6">
    <location>
        <begin position="82"/>
        <end position="107"/>
    </location>
</feature>
<evidence type="ECO:0000256" key="6">
    <source>
        <dbReference type="SAM" id="Phobius"/>
    </source>
</evidence>
<dbReference type="InterPro" id="IPR050833">
    <property type="entry name" value="Poly_Biosynth_Transport"/>
</dbReference>
<feature type="transmembrane region" description="Helical" evidence="6">
    <location>
        <begin position="383"/>
        <end position="403"/>
    </location>
</feature>
<organism evidence="7 8">
    <name type="scientific">Hominiventricola aquisgranensis</name>
    <dbReference type="NCBI Taxonomy" id="3133164"/>
    <lineage>
        <taxon>Bacteria</taxon>
        <taxon>Bacillati</taxon>
        <taxon>Bacillota</taxon>
        <taxon>Clostridia</taxon>
        <taxon>Lachnospirales</taxon>
        <taxon>Lachnospiraceae</taxon>
        <taxon>Hominiventricola</taxon>
    </lineage>
</organism>
<dbReference type="PANTHER" id="PTHR30250:SF11">
    <property type="entry name" value="O-ANTIGEN TRANSPORTER-RELATED"/>
    <property type="match status" value="1"/>
</dbReference>
<feature type="transmembrane region" description="Helical" evidence="6">
    <location>
        <begin position="358"/>
        <end position="377"/>
    </location>
</feature>
<dbReference type="Pfam" id="PF01943">
    <property type="entry name" value="Polysacc_synt"/>
    <property type="match status" value="1"/>
</dbReference>
<feature type="transmembrane region" description="Helical" evidence="6">
    <location>
        <begin position="441"/>
        <end position="459"/>
    </location>
</feature>
<feature type="transmembrane region" description="Helical" evidence="6">
    <location>
        <begin position="328"/>
        <end position="351"/>
    </location>
</feature>
<evidence type="ECO:0000313" key="8">
    <source>
        <dbReference type="Proteomes" id="UP001470288"/>
    </source>
</evidence>
<feature type="transmembrane region" description="Helical" evidence="6">
    <location>
        <begin position="113"/>
        <end position="130"/>
    </location>
</feature>
<feature type="transmembrane region" description="Helical" evidence="6">
    <location>
        <begin position="236"/>
        <end position="254"/>
    </location>
</feature>
<dbReference type="Proteomes" id="UP001470288">
    <property type="component" value="Unassembled WGS sequence"/>
</dbReference>
<evidence type="ECO:0000256" key="1">
    <source>
        <dbReference type="ARBA" id="ARBA00004651"/>
    </source>
</evidence>
<feature type="transmembrane region" description="Helical" evidence="6">
    <location>
        <begin position="294"/>
        <end position="316"/>
    </location>
</feature>
<sequence length="472" mass="53152">MQNSKNVKLAKNIILMFLVYFMPKVFSFFLVPLYTSYLTTEEYGISDVIISTASLLAPFIALSTPSAVIRFTIENKDDRRPIWIAVQTYLIGMLIFLLGLIGTHYLFHVNASYLLYIYIIAGSSVLSDINMSYTRGIEKMKLVTICGVGSSLVSILSNILFIVVLKKGLYGFLISSAAGYFFNIILLISCNLKTISTPRSRDVTAYRTLRKDMLQFSVPTIFSGLSWWIVSSSDRYFVTLLCGASMNGIYSVAYKIPTILQAIDNVFRQAWIYTLYDSYKTNEGREYIAKVYDVYNFLFCFGGAILIAITCPLARILYSNDFYDAWRYVPLLIISVVLSSASGLMGNFLSIYKKTKKAMVISIIAALSNSILNYILIIVTNDAMGAAIATVFTFLISWILNCYEGMKSSNVRIKWKKALFMYSVLCIQAVTIISIQNICVAGIGVLTIIALNWNNILWAKSKWKNLIRKNKT</sequence>
<comment type="caution">
    <text evidence="7">The sequence shown here is derived from an EMBL/GenBank/DDBJ whole genome shotgun (WGS) entry which is preliminary data.</text>
</comment>
<feature type="transmembrane region" description="Helical" evidence="6">
    <location>
        <begin position="43"/>
        <end position="62"/>
    </location>
</feature>
<evidence type="ECO:0000256" key="5">
    <source>
        <dbReference type="ARBA" id="ARBA00023136"/>
    </source>
</evidence>
<proteinExistence type="predicted"/>
<comment type="subcellular location">
    <subcellularLocation>
        <location evidence="1">Cell membrane</location>
        <topology evidence="1">Multi-pass membrane protein</topology>
    </subcellularLocation>
</comment>
<reference evidence="7 8" key="1">
    <citation type="submission" date="2024-03" db="EMBL/GenBank/DDBJ databases">
        <title>Human intestinal bacterial collection.</title>
        <authorList>
            <person name="Pauvert C."/>
            <person name="Hitch T.C.A."/>
            <person name="Clavel T."/>
        </authorList>
    </citation>
    <scope>NUCLEOTIDE SEQUENCE [LARGE SCALE GENOMIC DNA]</scope>
    <source>
        <strain evidence="7 8">CLA-AA-H78B</strain>
    </source>
</reference>
<feature type="transmembrane region" description="Helical" evidence="6">
    <location>
        <begin position="169"/>
        <end position="192"/>
    </location>
</feature>
<name>A0ABV1I0V1_9FIRM</name>
<feature type="transmembrane region" description="Helical" evidence="6">
    <location>
        <begin position="12"/>
        <end position="31"/>
    </location>
</feature>
<accession>A0ABV1I0V1</accession>
<dbReference type="RefSeq" id="WP_349144375.1">
    <property type="nucleotide sequence ID" value="NZ_JBBMFC010000012.1"/>
</dbReference>
<feature type="transmembrane region" description="Helical" evidence="6">
    <location>
        <begin position="415"/>
        <end position="435"/>
    </location>
</feature>
<evidence type="ECO:0000256" key="2">
    <source>
        <dbReference type="ARBA" id="ARBA00022475"/>
    </source>
</evidence>
<feature type="transmembrane region" description="Helical" evidence="6">
    <location>
        <begin position="142"/>
        <end position="163"/>
    </location>
</feature>
<keyword evidence="4 6" id="KW-1133">Transmembrane helix</keyword>
<evidence type="ECO:0000256" key="3">
    <source>
        <dbReference type="ARBA" id="ARBA00022692"/>
    </source>
</evidence>
<keyword evidence="8" id="KW-1185">Reference proteome</keyword>
<feature type="transmembrane region" description="Helical" evidence="6">
    <location>
        <begin position="213"/>
        <end position="230"/>
    </location>
</feature>
<dbReference type="EMBL" id="JBBMFC010000012">
    <property type="protein sequence ID" value="MEQ2578811.1"/>
    <property type="molecule type" value="Genomic_DNA"/>
</dbReference>
<dbReference type="InterPro" id="IPR002797">
    <property type="entry name" value="Polysacc_synth"/>
</dbReference>